<dbReference type="InterPro" id="IPR008920">
    <property type="entry name" value="TF_FadR/GntR_C"/>
</dbReference>
<evidence type="ECO:0000313" key="6">
    <source>
        <dbReference type="Proteomes" id="UP000236743"/>
    </source>
</evidence>
<sequence>MPRPKRKAATVEGAIADMRKKISSRAISPGTRIPEEDLAQAYDLPRAKAREVLATLEDRSLITREPNKGAIVAAVDMETTYRLYEVREALDGLAVRLATLNSKTSDWDDISELFGPSFEESLKAGDIDRHVEAIETFRARITEAAQNPVLTDLIERIYDRTRVTIRRVALLPGRAQMGILQYRAVLSAMIRGDADEAELRIRELNRSAREYIERYKDYVL</sequence>
<dbReference type="GO" id="GO:0003677">
    <property type="term" value="F:DNA binding"/>
    <property type="evidence" value="ECO:0007669"/>
    <property type="project" value="UniProtKB-KW"/>
</dbReference>
<evidence type="ECO:0000256" key="2">
    <source>
        <dbReference type="ARBA" id="ARBA00023125"/>
    </source>
</evidence>
<dbReference type="RefSeq" id="WP_103872542.1">
    <property type="nucleotide sequence ID" value="NZ_FNUY01000004.1"/>
</dbReference>
<dbReference type="GO" id="GO:0003700">
    <property type="term" value="F:DNA-binding transcription factor activity"/>
    <property type="evidence" value="ECO:0007669"/>
    <property type="project" value="InterPro"/>
</dbReference>
<gene>
    <name evidence="5" type="ORF">SAMN04488115_10484</name>
</gene>
<keyword evidence="3" id="KW-0804">Transcription</keyword>
<reference evidence="5 6" key="1">
    <citation type="submission" date="2016-10" db="EMBL/GenBank/DDBJ databases">
        <authorList>
            <person name="de Groot N.N."/>
        </authorList>
    </citation>
    <scope>NUCLEOTIDE SEQUENCE [LARGE SCALE GENOMIC DNA]</scope>
    <source>
        <strain evidence="5 6">DSM 26656</strain>
    </source>
</reference>
<keyword evidence="6" id="KW-1185">Reference proteome</keyword>
<dbReference type="SMART" id="SM00895">
    <property type="entry name" value="FCD"/>
    <property type="match status" value="1"/>
</dbReference>
<proteinExistence type="predicted"/>
<dbReference type="OrthoDB" id="6087511at2"/>
<evidence type="ECO:0000259" key="4">
    <source>
        <dbReference type="PROSITE" id="PS50949"/>
    </source>
</evidence>
<dbReference type="InterPro" id="IPR011711">
    <property type="entry name" value="GntR_C"/>
</dbReference>
<dbReference type="InterPro" id="IPR036388">
    <property type="entry name" value="WH-like_DNA-bd_sf"/>
</dbReference>
<dbReference type="AlphaFoldDB" id="A0A1H5YU81"/>
<dbReference type="Gene3D" id="1.10.10.10">
    <property type="entry name" value="Winged helix-like DNA-binding domain superfamily/Winged helix DNA-binding domain"/>
    <property type="match status" value="1"/>
</dbReference>
<keyword evidence="1" id="KW-0805">Transcription regulation</keyword>
<dbReference type="SUPFAM" id="SSF48008">
    <property type="entry name" value="GntR ligand-binding domain-like"/>
    <property type="match status" value="1"/>
</dbReference>
<dbReference type="Pfam" id="PF07729">
    <property type="entry name" value="FCD"/>
    <property type="match status" value="1"/>
</dbReference>
<name>A0A1H5YU81_9HYPH</name>
<feature type="domain" description="HTH gntR-type" evidence="4">
    <location>
        <begin position="8"/>
        <end position="75"/>
    </location>
</feature>
<keyword evidence="2" id="KW-0238">DNA-binding</keyword>
<dbReference type="PROSITE" id="PS50949">
    <property type="entry name" value="HTH_GNTR"/>
    <property type="match status" value="1"/>
</dbReference>
<organism evidence="5 6">
    <name type="scientific">Bosea lathyri</name>
    <dbReference type="NCBI Taxonomy" id="1036778"/>
    <lineage>
        <taxon>Bacteria</taxon>
        <taxon>Pseudomonadati</taxon>
        <taxon>Pseudomonadota</taxon>
        <taxon>Alphaproteobacteria</taxon>
        <taxon>Hyphomicrobiales</taxon>
        <taxon>Boseaceae</taxon>
        <taxon>Bosea</taxon>
    </lineage>
</organism>
<evidence type="ECO:0000313" key="5">
    <source>
        <dbReference type="EMBL" id="SEG27380.1"/>
    </source>
</evidence>
<dbReference type="PANTHER" id="PTHR43537">
    <property type="entry name" value="TRANSCRIPTIONAL REGULATOR, GNTR FAMILY"/>
    <property type="match status" value="1"/>
</dbReference>
<evidence type="ECO:0000256" key="3">
    <source>
        <dbReference type="ARBA" id="ARBA00023163"/>
    </source>
</evidence>
<dbReference type="Proteomes" id="UP000236743">
    <property type="component" value="Unassembled WGS sequence"/>
</dbReference>
<dbReference type="SUPFAM" id="SSF46785">
    <property type="entry name" value="Winged helix' DNA-binding domain"/>
    <property type="match status" value="1"/>
</dbReference>
<accession>A0A1H5YU81</accession>
<protein>
    <submittedName>
        <fullName evidence="5">Transcriptional regulator, GntR family</fullName>
    </submittedName>
</protein>
<dbReference type="InterPro" id="IPR036390">
    <property type="entry name" value="WH_DNA-bd_sf"/>
</dbReference>
<dbReference type="EMBL" id="FNUY01000004">
    <property type="protein sequence ID" value="SEG27380.1"/>
    <property type="molecule type" value="Genomic_DNA"/>
</dbReference>
<dbReference type="Pfam" id="PF00392">
    <property type="entry name" value="GntR"/>
    <property type="match status" value="1"/>
</dbReference>
<dbReference type="PANTHER" id="PTHR43537:SF49">
    <property type="entry name" value="TRANSCRIPTIONAL REGULATORY PROTEIN"/>
    <property type="match status" value="1"/>
</dbReference>
<dbReference type="InterPro" id="IPR000524">
    <property type="entry name" value="Tscrpt_reg_HTH_GntR"/>
</dbReference>
<evidence type="ECO:0000256" key="1">
    <source>
        <dbReference type="ARBA" id="ARBA00023015"/>
    </source>
</evidence>
<dbReference type="Gene3D" id="1.20.120.530">
    <property type="entry name" value="GntR ligand-binding domain-like"/>
    <property type="match status" value="1"/>
</dbReference>
<dbReference type="SMART" id="SM00345">
    <property type="entry name" value="HTH_GNTR"/>
    <property type="match status" value="1"/>
</dbReference>